<evidence type="ECO:0000313" key="2">
    <source>
        <dbReference type="Proteomes" id="UP000559256"/>
    </source>
</evidence>
<protein>
    <submittedName>
        <fullName evidence="1">Uncharacterized protein</fullName>
    </submittedName>
</protein>
<comment type="caution">
    <text evidence="1">The sequence shown here is derived from an EMBL/GenBank/DDBJ whole genome shotgun (WGS) entry which is preliminary data.</text>
</comment>
<name>A0A8H5FPC3_9AGAR</name>
<gene>
    <name evidence="1" type="ORF">D9758_015351</name>
</gene>
<dbReference type="OrthoDB" id="3253416at2759"/>
<dbReference type="Proteomes" id="UP000559256">
    <property type="component" value="Unassembled WGS sequence"/>
</dbReference>
<organism evidence="1 2">
    <name type="scientific">Tetrapyrgos nigripes</name>
    <dbReference type="NCBI Taxonomy" id="182062"/>
    <lineage>
        <taxon>Eukaryota</taxon>
        <taxon>Fungi</taxon>
        <taxon>Dikarya</taxon>
        <taxon>Basidiomycota</taxon>
        <taxon>Agaricomycotina</taxon>
        <taxon>Agaricomycetes</taxon>
        <taxon>Agaricomycetidae</taxon>
        <taxon>Agaricales</taxon>
        <taxon>Marasmiineae</taxon>
        <taxon>Marasmiaceae</taxon>
        <taxon>Tetrapyrgos</taxon>
    </lineage>
</organism>
<dbReference type="EMBL" id="JAACJM010000134">
    <property type="protein sequence ID" value="KAF5343768.1"/>
    <property type="molecule type" value="Genomic_DNA"/>
</dbReference>
<evidence type="ECO:0000313" key="1">
    <source>
        <dbReference type="EMBL" id="KAF5343768.1"/>
    </source>
</evidence>
<sequence length="156" mass="17874">MQIFRRVVMKEIQDMVKADHQMMEELEKGDQSEEVRKWKEHAMDKRTDKFQGERATGKAQANDATKAYATMKNIAGRGLFTSSVQLSYFGSKRMEEFMVEKFKMTCFEFCQAAEALCCRGLVLFGQCRGRKGAFIGFVEAGYCRDDSDWASKLGIE</sequence>
<reference evidence="1 2" key="1">
    <citation type="journal article" date="2020" name="ISME J.">
        <title>Uncovering the hidden diversity of litter-decomposition mechanisms in mushroom-forming fungi.</title>
        <authorList>
            <person name="Floudas D."/>
            <person name="Bentzer J."/>
            <person name="Ahren D."/>
            <person name="Johansson T."/>
            <person name="Persson P."/>
            <person name="Tunlid A."/>
        </authorList>
    </citation>
    <scope>NUCLEOTIDE SEQUENCE [LARGE SCALE GENOMIC DNA]</scope>
    <source>
        <strain evidence="1 2">CBS 291.85</strain>
    </source>
</reference>
<dbReference type="AlphaFoldDB" id="A0A8H5FPC3"/>
<proteinExistence type="predicted"/>
<keyword evidence="2" id="KW-1185">Reference proteome</keyword>
<accession>A0A8H5FPC3</accession>